<sequence>MNKMSPFLTVKEFQSECAKHEVCSDCKFYGACSATCHPQDWIIAKPDRPKICYLLCPEQPLEVEEKFNLPGAGRNPHCIAESGIIKDSYGFTSTTYNEIYSIFSCINGERHIERLPSYPDFTDAEVEALKWYNSYSRNAACVTQNHDSVMMFSKGEYKETQMFLPTSLFPHITSEYTLKHPLDIAAYLKWREQKDV</sequence>
<evidence type="ECO:0000313" key="1">
    <source>
        <dbReference type="EMBL" id="QNO18834.1"/>
    </source>
</evidence>
<keyword evidence="2" id="KW-1185">Reference proteome</keyword>
<accession>A0A7G9WJH2</accession>
<dbReference type="EMBL" id="CP060696">
    <property type="protein sequence ID" value="QNO18834.1"/>
    <property type="molecule type" value="Genomic_DNA"/>
</dbReference>
<evidence type="ECO:0000313" key="2">
    <source>
        <dbReference type="Proteomes" id="UP000516046"/>
    </source>
</evidence>
<name>A0A7G9WJH2_9FIRM</name>
<dbReference type="RefSeq" id="WP_212507901.1">
    <property type="nucleotide sequence ID" value="NZ_CP060696.1"/>
</dbReference>
<reference evidence="1 2" key="1">
    <citation type="submission" date="2020-08" db="EMBL/GenBank/DDBJ databases">
        <authorList>
            <person name="Ren C."/>
            <person name="Gu Y."/>
            <person name="Xu Y."/>
        </authorList>
    </citation>
    <scope>NUCLEOTIDE SEQUENCE [LARGE SCALE GENOMIC DNA]</scope>
    <source>
        <strain evidence="1 2">LBM18003</strain>
    </source>
</reference>
<organism evidence="1 2">
    <name type="scientific">Caproicibacterium amylolyticum</name>
    <dbReference type="NCBI Taxonomy" id="2766537"/>
    <lineage>
        <taxon>Bacteria</taxon>
        <taxon>Bacillati</taxon>
        <taxon>Bacillota</taxon>
        <taxon>Clostridia</taxon>
        <taxon>Eubacteriales</taxon>
        <taxon>Oscillospiraceae</taxon>
        <taxon>Caproicibacterium</taxon>
    </lineage>
</organism>
<dbReference type="AlphaFoldDB" id="A0A7G9WJH2"/>
<proteinExistence type="predicted"/>
<dbReference type="KEGG" id="caml:H6X83_04145"/>
<protein>
    <submittedName>
        <fullName evidence="1">Uncharacterized protein</fullName>
    </submittedName>
</protein>
<dbReference type="Proteomes" id="UP000516046">
    <property type="component" value="Chromosome"/>
</dbReference>
<gene>
    <name evidence="1" type="ORF">H6X83_04145</name>
</gene>